<dbReference type="Gene3D" id="3.40.50.300">
    <property type="entry name" value="P-loop containing nucleotide triphosphate hydrolases"/>
    <property type="match status" value="1"/>
</dbReference>
<dbReference type="InterPro" id="IPR003593">
    <property type="entry name" value="AAA+_ATPase"/>
</dbReference>
<keyword evidence="3 5" id="KW-0067">ATP-binding</keyword>
<evidence type="ECO:0000313" key="5">
    <source>
        <dbReference type="EMBL" id="GIF54642.1"/>
    </source>
</evidence>
<dbReference type="SUPFAM" id="SSF52540">
    <property type="entry name" value="P-loop containing nucleoside triphosphate hydrolases"/>
    <property type="match status" value="1"/>
</dbReference>
<evidence type="ECO:0000313" key="6">
    <source>
        <dbReference type="Proteomes" id="UP000624325"/>
    </source>
</evidence>
<dbReference type="CDD" id="cd03293">
    <property type="entry name" value="ABC_NrtD_SsuB_transporters"/>
    <property type="match status" value="1"/>
</dbReference>
<sequence>MERTMSGYAIEGTGLGKSFAVGRREVKAFAGIDLRVGHGEFLAILGASGGGKTTLLRVLARLEEHTEGQLVVRATNSGSGRPPSATVFQEPSAFPWMSVRRNIAYGMWAVGVSRAEQRREVDRLLEMVGLTAFADAYPHELSGGMKQRVAVARALAVGSEILFMDEPFGLLDEQTRLALQQDLIRIWEQTRKTIVFVTHSIQEAIVLADRVLVMSSRPGRIVLSREVPFGRPRNAFDLGRDPAFAELAADLHDALVGGGHDNAKQGSDA</sequence>
<dbReference type="PROSITE" id="PS00211">
    <property type="entry name" value="ABC_TRANSPORTER_1"/>
    <property type="match status" value="1"/>
</dbReference>
<proteinExistence type="predicted"/>
<dbReference type="Pfam" id="PF00005">
    <property type="entry name" value="ABC_tran"/>
    <property type="match status" value="1"/>
</dbReference>
<dbReference type="Proteomes" id="UP000624325">
    <property type="component" value="Unassembled WGS sequence"/>
</dbReference>
<protein>
    <submittedName>
        <fullName evidence="5">ABC transporter ATP-binding protein</fullName>
    </submittedName>
</protein>
<gene>
    <name evidence="5" type="ORF">Air01nite_07370</name>
</gene>
<evidence type="ECO:0000256" key="2">
    <source>
        <dbReference type="ARBA" id="ARBA00022741"/>
    </source>
</evidence>
<dbReference type="InterPro" id="IPR017871">
    <property type="entry name" value="ABC_transporter-like_CS"/>
</dbReference>
<dbReference type="InterPro" id="IPR003439">
    <property type="entry name" value="ABC_transporter-like_ATP-bd"/>
</dbReference>
<dbReference type="RefSeq" id="WP_203700342.1">
    <property type="nucleotide sequence ID" value="NZ_BAAALU010000014.1"/>
</dbReference>
<comment type="caution">
    <text evidence="5">The sequence shown here is derived from an EMBL/GenBank/DDBJ whole genome shotgun (WGS) entry which is preliminary data.</text>
</comment>
<reference evidence="5 6" key="1">
    <citation type="submission" date="2021-01" db="EMBL/GenBank/DDBJ databases">
        <title>Whole genome shotgun sequence of Asanoa iriomotensis NBRC 100142.</title>
        <authorList>
            <person name="Komaki H."/>
            <person name="Tamura T."/>
        </authorList>
    </citation>
    <scope>NUCLEOTIDE SEQUENCE [LARGE SCALE GENOMIC DNA]</scope>
    <source>
        <strain evidence="5 6">NBRC 100142</strain>
    </source>
</reference>
<dbReference type="InterPro" id="IPR050166">
    <property type="entry name" value="ABC_transporter_ATP-bind"/>
</dbReference>
<dbReference type="EMBL" id="BONC01000003">
    <property type="protein sequence ID" value="GIF54642.1"/>
    <property type="molecule type" value="Genomic_DNA"/>
</dbReference>
<dbReference type="InterPro" id="IPR027417">
    <property type="entry name" value="P-loop_NTPase"/>
</dbReference>
<accession>A0ABQ4BVU3</accession>
<dbReference type="PANTHER" id="PTHR42788">
    <property type="entry name" value="TAURINE IMPORT ATP-BINDING PROTEIN-RELATED"/>
    <property type="match status" value="1"/>
</dbReference>
<keyword evidence="6" id="KW-1185">Reference proteome</keyword>
<keyword evidence="2" id="KW-0547">Nucleotide-binding</keyword>
<evidence type="ECO:0000259" key="4">
    <source>
        <dbReference type="PROSITE" id="PS50893"/>
    </source>
</evidence>
<keyword evidence="1" id="KW-0813">Transport</keyword>
<feature type="domain" description="ABC transporter" evidence="4">
    <location>
        <begin position="10"/>
        <end position="241"/>
    </location>
</feature>
<evidence type="ECO:0000256" key="3">
    <source>
        <dbReference type="ARBA" id="ARBA00022840"/>
    </source>
</evidence>
<name>A0ABQ4BVU3_9ACTN</name>
<dbReference type="GO" id="GO:0005524">
    <property type="term" value="F:ATP binding"/>
    <property type="evidence" value="ECO:0007669"/>
    <property type="project" value="UniProtKB-KW"/>
</dbReference>
<dbReference type="PROSITE" id="PS50893">
    <property type="entry name" value="ABC_TRANSPORTER_2"/>
    <property type="match status" value="1"/>
</dbReference>
<evidence type="ECO:0000256" key="1">
    <source>
        <dbReference type="ARBA" id="ARBA00022448"/>
    </source>
</evidence>
<organism evidence="5 6">
    <name type="scientific">Asanoa iriomotensis</name>
    <dbReference type="NCBI Taxonomy" id="234613"/>
    <lineage>
        <taxon>Bacteria</taxon>
        <taxon>Bacillati</taxon>
        <taxon>Actinomycetota</taxon>
        <taxon>Actinomycetes</taxon>
        <taxon>Micromonosporales</taxon>
        <taxon>Micromonosporaceae</taxon>
        <taxon>Asanoa</taxon>
    </lineage>
</organism>
<dbReference type="PANTHER" id="PTHR42788:SF13">
    <property type="entry name" value="ALIPHATIC SULFONATES IMPORT ATP-BINDING PROTEIN SSUB"/>
    <property type="match status" value="1"/>
</dbReference>
<dbReference type="SMART" id="SM00382">
    <property type="entry name" value="AAA"/>
    <property type="match status" value="1"/>
</dbReference>